<feature type="domain" description="HTH tetR-type" evidence="5">
    <location>
        <begin position="8"/>
        <end position="68"/>
    </location>
</feature>
<name>A0A368KMG5_9BACT</name>
<keyword evidence="1" id="KW-0805">Transcription regulation</keyword>
<comment type="caution">
    <text evidence="6">The sequence shown here is derived from an EMBL/GenBank/DDBJ whole genome shotgun (WGS) entry which is preliminary data.</text>
</comment>
<evidence type="ECO:0000256" key="4">
    <source>
        <dbReference type="PROSITE-ProRule" id="PRU00335"/>
    </source>
</evidence>
<dbReference type="AlphaFoldDB" id="A0A368KMG5"/>
<protein>
    <submittedName>
        <fullName evidence="6">TetR/AcrR family transcriptional regulator</fullName>
    </submittedName>
</protein>
<proteinExistence type="predicted"/>
<evidence type="ECO:0000259" key="5">
    <source>
        <dbReference type="PROSITE" id="PS50977"/>
    </source>
</evidence>
<evidence type="ECO:0000256" key="1">
    <source>
        <dbReference type="ARBA" id="ARBA00023015"/>
    </source>
</evidence>
<dbReference type="InterPro" id="IPR001647">
    <property type="entry name" value="HTH_TetR"/>
</dbReference>
<dbReference type="PANTHER" id="PTHR47506:SF3">
    <property type="entry name" value="HTH-TYPE TRANSCRIPTIONAL REGULATOR LMRA"/>
    <property type="match status" value="1"/>
</dbReference>
<dbReference type="InterPro" id="IPR009057">
    <property type="entry name" value="Homeodomain-like_sf"/>
</dbReference>
<organism evidence="6 7">
    <name type="scientific">Bremerella cremea</name>
    <dbReference type="NCBI Taxonomy" id="1031537"/>
    <lineage>
        <taxon>Bacteria</taxon>
        <taxon>Pseudomonadati</taxon>
        <taxon>Planctomycetota</taxon>
        <taxon>Planctomycetia</taxon>
        <taxon>Pirellulales</taxon>
        <taxon>Pirellulaceae</taxon>
        <taxon>Bremerella</taxon>
    </lineage>
</organism>
<dbReference type="SUPFAM" id="SSF48498">
    <property type="entry name" value="Tetracyclin repressor-like, C-terminal domain"/>
    <property type="match status" value="1"/>
</dbReference>
<evidence type="ECO:0000256" key="3">
    <source>
        <dbReference type="ARBA" id="ARBA00023163"/>
    </source>
</evidence>
<keyword evidence="2 4" id="KW-0238">DNA-binding</keyword>
<dbReference type="PRINTS" id="PR00455">
    <property type="entry name" value="HTHTETR"/>
</dbReference>
<dbReference type="GO" id="GO:0003677">
    <property type="term" value="F:DNA binding"/>
    <property type="evidence" value="ECO:0007669"/>
    <property type="project" value="UniProtKB-UniRule"/>
</dbReference>
<reference evidence="6 7" key="1">
    <citation type="submission" date="2018-07" db="EMBL/GenBank/DDBJ databases">
        <title>Comparative genomes isolates from brazilian mangrove.</title>
        <authorList>
            <person name="De Araujo J.E."/>
            <person name="Taketani R.G."/>
            <person name="Silva M.C.P."/>
            <person name="Lourenco M.V."/>
            <person name="Oliveira V.M."/>
            <person name="Andreote F.D."/>
        </authorList>
    </citation>
    <scope>NUCLEOTIDE SEQUENCE [LARGE SCALE GENOMIC DNA]</scope>
    <source>
        <strain evidence="6 7">HEX PRIS-MGV</strain>
    </source>
</reference>
<dbReference type="OrthoDB" id="116240at2"/>
<dbReference type="SUPFAM" id="SSF46689">
    <property type="entry name" value="Homeodomain-like"/>
    <property type="match status" value="1"/>
</dbReference>
<dbReference type="Proteomes" id="UP000253562">
    <property type="component" value="Unassembled WGS sequence"/>
</dbReference>
<dbReference type="EMBL" id="QPEX01000039">
    <property type="protein sequence ID" value="RCS43269.1"/>
    <property type="molecule type" value="Genomic_DNA"/>
</dbReference>
<evidence type="ECO:0000313" key="6">
    <source>
        <dbReference type="EMBL" id="RCS43269.1"/>
    </source>
</evidence>
<dbReference type="PANTHER" id="PTHR47506">
    <property type="entry name" value="TRANSCRIPTIONAL REGULATORY PROTEIN"/>
    <property type="match status" value="1"/>
</dbReference>
<dbReference type="Pfam" id="PF16925">
    <property type="entry name" value="TetR_C_13"/>
    <property type="match status" value="1"/>
</dbReference>
<dbReference type="PROSITE" id="PS50977">
    <property type="entry name" value="HTH_TETR_2"/>
    <property type="match status" value="1"/>
</dbReference>
<dbReference type="Gene3D" id="1.10.357.10">
    <property type="entry name" value="Tetracycline Repressor, domain 2"/>
    <property type="match status" value="1"/>
</dbReference>
<gene>
    <name evidence="6" type="ORF">DTL42_19125</name>
</gene>
<evidence type="ECO:0000313" key="7">
    <source>
        <dbReference type="Proteomes" id="UP000253562"/>
    </source>
</evidence>
<dbReference type="InterPro" id="IPR011075">
    <property type="entry name" value="TetR_C"/>
</dbReference>
<accession>A0A368KMG5</accession>
<dbReference type="RefSeq" id="WP_114370998.1">
    <property type="nucleotide sequence ID" value="NZ_QPEX01000039.1"/>
</dbReference>
<dbReference type="Pfam" id="PF00440">
    <property type="entry name" value="TetR_N"/>
    <property type="match status" value="1"/>
</dbReference>
<sequence length="198" mass="21702">MAKAEKKSSPRQRLIDTAEKLFYAEGVRAVGIDRIIAEADVAKTTLYSHFPSKDDLILAALEKREVDVDQMFEQGIKKSVQKGGTRLEGFFAALKKWFQQTGFRGCSFINAAVELADSQHDASQFASAHKRRFHARIQEIIAQDYDADVAAATAPAISLLVEGAIISAVLLGSPKPADTAKKAAFQMLDSFTKSRNKP</sequence>
<dbReference type="InterPro" id="IPR036271">
    <property type="entry name" value="Tet_transcr_reg_TetR-rel_C_sf"/>
</dbReference>
<evidence type="ECO:0000256" key="2">
    <source>
        <dbReference type="ARBA" id="ARBA00023125"/>
    </source>
</evidence>
<feature type="DNA-binding region" description="H-T-H motif" evidence="4">
    <location>
        <begin position="31"/>
        <end position="50"/>
    </location>
</feature>
<keyword evidence="3" id="KW-0804">Transcription</keyword>